<feature type="disulfide bond" evidence="8">
    <location>
        <begin position="398"/>
        <end position="427"/>
    </location>
</feature>
<dbReference type="PANTHER" id="PTHR11742">
    <property type="entry name" value="MANNOSYL-OLIGOSACCHARIDE ALPHA-1,2-MANNOSIDASE-RELATED"/>
    <property type="match status" value="1"/>
</dbReference>
<evidence type="ECO:0000313" key="12">
    <source>
        <dbReference type="Proteomes" id="UP000225277"/>
    </source>
</evidence>
<comment type="cofactor">
    <cofactor evidence="1 7">
        <name>Ca(2+)</name>
        <dbReference type="ChEBI" id="CHEBI:29108"/>
    </cofactor>
</comment>
<dbReference type="AlphaFoldDB" id="A0A2D3V067"/>
<feature type="transmembrane region" description="Helical" evidence="10">
    <location>
        <begin position="7"/>
        <end position="27"/>
    </location>
</feature>
<dbReference type="GO" id="GO:0016020">
    <property type="term" value="C:membrane"/>
    <property type="evidence" value="ECO:0007669"/>
    <property type="project" value="InterPro"/>
</dbReference>
<dbReference type="Pfam" id="PF01532">
    <property type="entry name" value="Glyco_hydro_47"/>
    <property type="match status" value="1"/>
</dbReference>
<dbReference type="GO" id="GO:0036503">
    <property type="term" value="P:ERAD pathway"/>
    <property type="evidence" value="ECO:0007669"/>
    <property type="project" value="UniProtKB-ARBA"/>
</dbReference>
<evidence type="ECO:0000256" key="4">
    <source>
        <dbReference type="ARBA" id="ARBA00022801"/>
    </source>
</evidence>
<dbReference type="SUPFAM" id="SSF48225">
    <property type="entry name" value="Seven-hairpin glycosidases"/>
    <property type="match status" value="1"/>
</dbReference>
<evidence type="ECO:0000256" key="1">
    <source>
        <dbReference type="ARBA" id="ARBA00001913"/>
    </source>
</evidence>
<proteinExistence type="inferred from homology"/>
<dbReference type="Proteomes" id="UP000225277">
    <property type="component" value="Unassembled WGS sequence"/>
</dbReference>
<sequence>MAAMFSFNRIGTSIFIFTILFIVLLHFRTFRTQHQPAGTSIPAGSIYRLPPKTDPNKFDWARREQRYAVQHFTTLPAPSGQHLPQVQYAFNKTESRTAERERKQRLAQVKLTMARSWAAYRKHAWLSDEVMPITGGKKNNFGGWAATLVDSLDTLWVMDMKKEFAEAVDSVVQIDFSTTSQETVNVFETTIRYLGGFLSAYDLSGDKRLLDKSLELADMLYAAFDTPNRMPISRWDFHAAIRGEEQFPSDHVVLSEVGSLTLEFTRLSQITHDPKWYDAVARIMDVLQAQQYKSLLPGLWPTIVNSRDMEFFSQDSGQVYSLAALSDSLYEYLPKMYALLGGSTQYAQMYFGAMDAIIQYSLFRPMVKEKDQNILITGALRVEGGEITVQPELQHLVCFAGGMFALAGKLFSNDTHVEIGSQLTNGCVWAYGISPTGIMPEKSNVVACARGQPCEWDESRWHQAVYNDLPFDNRNTNATETIRRQRLPAGISAVNDPKYLLRPEAIESVFIMYRTTGDRALQDTAWKMFRSVYAHTRTDIAHAAIVDVYNKTAPKDDSMESFWTAETLKYYYLIFSEPDVISLDDFVFNTEAHPLRRIDSIRGGGW</sequence>
<feature type="active site" evidence="6">
    <location>
        <position position="327"/>
    </location>
</feature>
<dbReference type="GO" id="GO:0005509">
    <property type="term" value="F:calcium ion binding"/>
    <property type="evidence" value="ECO:0007669"/>
    <property type="project" value="InterPro"/>
</dbReference>
<feature type="active site" description="Proton donor" evidence="6">
    <location>
        <position position="441"/>
    </location>
</feature>
<keyword evidence="7" id="KW-0479">Metal-binding</keyword>
<dbReference type="FunFam" id="1.50.10.10:FF:000037">
    <property type="entry name" value="alpha-1,2-Mannosidase"/>
    <property type="match status" value="1"/>
</dbReference>
<protein>
    <recommendedName>
        <fullName evidence="9">alpha-1,2-Mannosidase</fullName>
        <ecNumber evidence="9">3.2.1.-</ecNumber>
    </recommendedName>
</protein>
<dbReference type="GO" id="GO:0005975">
    <property type="term" value="P:carbohydrate metabolic process"/>
    <property type="evidence" value="ECO:0007669"/>
    <property type="project" value="InterPro"/>
</dbReference>
<dbReference type="OrthoDB" id="8118055at2759"/>
<dbReference type="GO" id="GO:0004571">
    <property type="term" value="F:mannosyl-oligosaccharide 1,2-alpha-mannosidase activity"/>
    <property type="evidence" value="ECO:0007669"/>
    <property type="project" value="InterPro"/>
</dbReference>
<keyword evidence="9" id="KW-0326">Glycosidase</keyword>
<evidence type="ECO:0000256" key="6">
    <source>
        <dbReference type="PIRSR" id="PIRSR601382-1"/>
    </source>
</evidence>
<dbReference type="PANTHER" id="PTHR11742:SF89">
    <property type="entry name" value="ALPHA-1,2-MANNOSIDASE"/>
    <property type="match status" value="1"/>
</dbReference>
<dbReference type="InterPro" id="IPR012341">
    <property type="entry name" value="6hp_glycosidase-like_sf"/>
</dbReference>
<keyword evidence="4 9" id="KW-0378">Hydrolase</keyword>
<feature type="active site" description="Proton donor" evidence="6">
    <location>
        <position position="188"/>
    </location>
</feature>
<dbReference type="GeneID" id="35599093"/>
<keyword evidence="7" id="KW-0106">Calcium</keyword>
<keyword evidence="10" id="KW-1133">Transmembrane helix</keyword>
<evidence type="ECO:0000256" key="10">
    <source>
        <dbReference type="SAM" id="Phobius"/>
    </source>
</evidence>
<evidence type="ECO:0000256" key="3">
    <source>
        <dbReference type="ARBA" id="ARBA00007658"/>
    </source>
</evidence>
<dbReference type="InterPro" id="IPR001382">
    <property type="entry name" value="Glyco_hydro_47"/>
</dbReference>
<dbReference type="EMBL" id="FJUY01000005">
    <property type="protein sequence ID" value="CZT18067.1"/>
    <property type="molecule type" value="Genomic_DNA"/>
</dbReference>
<evidence type="ECO:0000256" key="2">
    <source>
        <dbReference type="ARBA" id="ARBA00004922"/>
    </source>
</evidence>
<dbReference type="UniPathway" id="UPA00378"/>
<evidence type="ECO:0000256" key="9">
    <source>
        <dbReference type="RuleBase" id="RU361193"/>
    </source>
</evidence>
<keyword evidence="12" id="KW-1185">Reference proteome</keyword>
<organism evidence="11 12">
    <name type="scientific">Ramularia collo-cygni</name>
    <dbReference type="NCBI Taxonomy" id="112498"/>
    <lineage>
        <taxon>Eukaryota</taxon>
        <taxon>Fungi</taxon>
        <taxon>Dikarya</taxon>
        <taxon>Ascomycota</taxon>
        <taxon>Pezizomycotina</taxon>
        <taxon>Dothideomycetes</taxon>
        <taxon>Dothideomycetidae</taxon>
        <taxon>Mycosphaerellales</taxon>
        <taxon>Mycosphaerellaceae</taxon>
        <taxon>Ramularia</taxon>
    </lineage>
</organism>
<name>A0A2D3V067_9PEZI</name>
<keyword evidence="10" id="KW-0812">Transmembrane</keyword>
<reference evidence="11 12" key="1">
    <citation type="submission" date="2016-03" db="EMBL/GenBank/DDBJ databases">
        <authorList>
            <person name="Ploux O."/>
        </authorList>
    </citation>
    <scope>NUCLEOTIDE SEQUENCE [LARGE SCALE GENOMIC DNA]</scope>
    <source>
        <strain evidence="11 12">URUG2</strain>
    </source>
</reference>
<evidence type="ECO:0000256" key="8">
    <source>
        <dbReference type="PIRSR" id="PIRSR601382-3"/>
    </source>
</evidence>
<dbReference type="InterPro" id="IPR036026">
    <property type="entry name" value="Seven-hairpin_glycosidases"/>
</dbReference>
<accession>A0A2D3V067</accession>
<feature type="active site" evidence="6">
    <location>
        <position position="504"/>
    </location>
</feature>
<dbReference type="GO" id="GO:0005783">
    <property type="term" value="C:endoplasmic reticulum"/>
    <property type="evidence" value="ECO:0007669"/>
    <property type="project" value="TreeGrafter"/>
</dbReference>
<evidence type="ECO:0000256" key="7">
    <source>
        <dbReference type="PIRSR" id="PIRSR601382-2"/>
    </source>
</evidence>
<comment type="similarity">
    <text evidence="3 9">Belongs to the glycosyl hydrolase 47 family.</text>
</comment>
<dbReference type="RefSeq" id="XP_023624957.1">
    <property type="nucleotide sequence ID" value="XM_023769189.1"/>
</dbReference>
<dbReference type="EC" id="3.2.1.-" evidence="9"/>
<keyword evidence="5 8" id="KW-1015">Disulfide bond</keyword>
<feature type="binding site" evidence="7">
    <location>
        <position position="590"/>
    </location>
    <ligand>
        <name>Ca(2+)</name>
        <dbReference type="ChEBI" id="CHEBI:29108"/>
    </ligand>
</feature>
<evidence type="ECO:0000313" key="11">
    <source>
        <dbReference type="EMBL" id="CZT18067.1"/>
    </source>
</evidence>
<gene>
    <name evidence="11" type="ORF">RCC_03905</name>
</gene>
<comment type="pathway">
    <text evidence="2">Protein modification; protein glycosylation.</text>
</comment>
<keyword evidence="10" id="KW-0472">Membrane</keyword>
<dbReference type="InterPro" id="IPR050749">
    <property type="entry name" value="Glycosyl_Hydrolase_47"/>
</dbReference>
<dbReference type="Gene3D" id="1.50.10.10">
    <property type="match status" value="1"/>
</dbReference>
<evidence type="ECO:0000256" key="5">
    <source>
        <dbReference type="ARBA" id="ARBA00023157"/>
    </source>
</evidence>
<dbReference type="PRINTS" id="PR00747">
    <property type="entry name" value="GLYHDRLASE47"/>
</dbReference>
<dbReference type="STRING" id="112498.A0A2D3V067"/>